<feature type="domain" description="Protein kinase" evidence="4">
    <location>
        <begin position="25"/>
        <end position="280"/>
    </location>
</feature>
<keyword evidence="1" id="KW-0175">Coiled coil</keyword>
<name>A0A2P8F4R1_9GAMM</name>
<dbReference type="PROSITE" id="PS50011">
    <property type="entry name" value="PROTEIN_KINASE_DOM"/>
    <property type="match status" value="1"/>
</dbReference>
<accession>A0A2P8F4R1</accession>
<keyword evidence="3" id="KW-0812">Transmembrane</keyword>
<dbReference type="GO" id="GO:0120147">
    <property type="term" value="F:formylglycine-generating oxidase activity"/>
    <property type="evidence" value="ECO:0007669"/>
    <property type="project" value="TreeGrafter"/>
</dbReference>
<keyword evidence="3" id="KW-1133">Transmembrane helix</keyword>
<dbReference type="GO" id="GO:0004672">
    <property type="term" value="F:protein kinase activity"/>
    <property type="evidence" value="ECO:0007669"/>
    <property type="project" value="InterPro"/>
</dbReference>
<feature type="coiled-coil region" evidence="1">
    <location>
        <begin position="397"/>
        <end position="424"/>
    </location>
</feature>
<dbReference type="PANTHER" id="PTHR23150:SF35">
    <property type="entry name" value="BLL6746 PROTEIN"/>
    <property type="match status" value="1"/>
</dbReference>
<dbReference type="SMART" id="SM00220">
    <property type="entry name" value="S_TKc"/>
    <property type="match status" value="1"/>
</dbReference>
<dbReference type="InterPro" id="IPR016187">
    <property type="entry name" value="CTDL_fold"/>
</dbReference>
<dbReference type="SUPFAM" id="SSF56436">
    <property type="entry name" value="C-type lectin-like"/>
    <property type="match status" value="1"/>
</dbReference>
<proteinExistence type="predicted"/>
<evidence type="ECO:0000256" key="3">
    <source>
        <dbReference type="SAM" id="Phobius"/>
    </source>
</evidence>
<dbReference type="InterPro" id="IPR011009">
    <property type="entry name" value="Kinase-like_dom_sf"/>
</dbReference>
<dbReference type="GO" id="GO:0005524">
    <property type="term" value="F:ATP binding"/>
    <property type="evidence" value="ECO:0007669"/>
    <property type="project" value="InterPro"/>
</dbReference>
<protein>
    <submittedName>
        <fullName evidence="5">Formylglycine-generating enzyme required for sulfatase activity</fullName>
    </submittedName>
</protein>
<evidence type="ECO:0000256" key="1">
    <source>
        <dbReference type="SAM" id="Coils"/>
    </source>
</evidence>
<dbReference type="SUPFAM" id="SSF56112">
    <property type="entry name" value="Protein kinase-like (PK-like)"/>
    <property type="match status" value="1"/>
</dbReference>
<feature type="compositionally biased region" description="Polar residues" evidence="2">
    <location>
        <begin position="314"/>
        <end position="328"/>
    </location>
</feature>
<gene>
    <name evidence="5" type="ORF">CLV44_101107</name>
</gene>
<dbReference type="Pfam" id="PF07714">
    <property type="entry name" value="PK_Tyr_Ser-Thr"/>
    <property type="match status" value="1"/>
</dbReference>
<dbReference type="RefSeq" id="WP_106590151.1">
    <property type="nucleotide sequence ID" value="NZ_PYGI01000001.1"/>
</dbReference>
<dbReference type="OrthoDB" id="9768004at2"/>
<dbReference type="Pfam" id="PF03781">
    <property type="entry name" value="FGE-sulfatase"/>
    <property type="match status" value="1"/>
</dbReference>
<organism evidence="5 6">
    <name type="scientific">Marinobacterium halophilum</name>
    <dbReference type="NCBI Taxonomy" id="267374"/>
    <lineage>
        <taxon>Bacteria</taxon>
        <taxon>Pseudomonadati</taxon>
        <taxon>Pseudomonadota</taxon>
        <taxon>Gammaproteobacteria</taxon>
        <taxon>Oceanospirillales</taxon>
        <taxon>Oceanospirillaceae</taxon>
        <taxon>Marinobacterium</taxon>
    </lineage>
</organism>
<comment type="caution">
    <text evidence="5">The sequence shown here is derived from an EMBL/GenBank/DDBJ whole genome shotgun (WGS) entry which is preliminary data.</text>
</comment>
<evidence type="ECO:0000313" key="6">
    <source>
        <dbReference type="Proteomes" id="UP000242133"/>
    </source>
</evidence>
<dbReference type="Gene3D" id="3.90.1580.10">
    <property type="entry name" value="paralog of FGE (formylglycine-generating enzyme)"/>
    <property type="match status" value="1"/>
</dbReference>
<dbReference type="Proteomes" id="UP000242133">
    <property type="component" value="Unassembled WGS sequence"/>
</dbReference>
<dbReference type="Gene3D" id="1.10.510.10">
    <property type="entry name" value="Transferase(Phosphotransferase) domain 1"/>
    <property type="match status" value="1"/>
</dbReference>
<feature type="transmembrane region" description="Helical" evidence="3">
    <location>
        <begin position="357"/>
        <end position="379"/>
    </location>
</feature>
<evidence type="ECO:0000259" key="4">
    <source>
        <dbReference type="PROSITE" id="PS50011"/>
    </source>
</evidence>
<dbReference type="PANTHER" id="PTHR23150">
    <property type="entry name" value="SULFATASE MODIFYING FACTOR 1, 2"/>
    <property type="match status" value="1"/>
</dbReference>
<evidence type="ECO:0000256" key="2">
    <source>
        <dbReference type="SAM" id="MobiDB-lite"/>
    </source>
</evidence>
<dbReference type="InterPro" id="IPR001245">
    <property type="entry name" value="Ser-Thr/Tyr_kinase_cat_dom"/>
</dbReference>
<dbReference type="InterPro" id="IPR000719">
    <property type="entry name" value="Prot_kinase_dom"/>
</dbReference>
<dbReference type="EMBL" id="PYGI01000001">
    <property type="protein sequence ID" value="PSL16709.1"/>
    <property type="molecule type" value="Genomic_DNA"/>
</dbReference>
<evidence type="ECO:0000313" key="5">
    <source>
        <dbReference type="EMBL" id="PSL16709.1"/>
    </source>
</evidence>
<dbReference type="InterPro" id="IPR005532">
    <property type="entry name" value="SUMF_dom"/>
</dbReference>
<dbReference type="InterPro" id="IPR051043">
    <property type="entry name" value="Sulfatase_Mod_Factor_Kinase"/>
</dbReference>
<reference evidence="5 6" key="1">
    <citation type="submission" date="2018-03" db="EMBL/GenBank/DDBJ databases">
        <title>Genomic Encyclopedia of Archaeal and Bacterial Type Strains, Phase II (KMG-II): from individual species to whole genera.</title>
        <authorList>
            <person name="Goeker M."/>
        </authorList>
    </citation>
    <scope>NUCLEOTIDE SEQUENCE [LARGE SCALE GENOMIC DNA]</scope>
    <source>
        <strain evidence="5 6">DSM 17586</strain>
    </source>
</reference>
<keyword evidence="3" id="KW-0472">Membrane</keyword>
<sequence length="701" mass="78251">MTTPIDNAYAALTEELVIGPEHHRFQLVQLQRTHFLGAIWLAEDISTAARTEVSLLILRPELIRHPGLTDKIRKRIIRLRPALQHPHIAACYGYFSWRNLEFLSYEHLNGQNLSELMSRKQAVRLSPTQKQGLLTQLAKALDNSQRKAGIPHGMLAPDLVFLNTGGGVKLLGQGLRDLIEPLHALLPQAPEYVRYQAPEAFHPQALTVQADVYALAVIAWEIYSGKPAFQADDTEASRYQRELKAPSGLDKRQWSALRTALNPDPEQRYTSAIALIRALYTPETDTETDADVAALDTSTTEQAESPAAEPSSDKVATQTTEPGSNTDAQPLGADEAVPDKRRFPNPLQWLNARLRRWLLASLIFIVGFVAGAWAAMLLFQGQLDTVSSQALSQVKNNRELRAAFESLEQAHEQLQRELQARSAEPVPPASTAPSEQRIEAADALREARQPAANLTVFQDELVEGIRGPQMVIIPPGRFRMGDLDGLGDDNEQPVHEVVIAHSFALSRHEVTFAEYDHFARSTGRKLPDDEGWGREQRPVINISWQAAQAYTQWLSEQTGQPYRLPTEAEWEYSARAGTESIFWWGDTVMEGFAVCDGCQSPWDGQQTAPVGSVRANPWGLYDMSGNVDEWVQDCYQADYRYAPKDGSAEQASGCNQRVMRGGSWFDIPRLIRPASRYRHPADSSRNSWGFRVALDLPASMH</sequence>
<dbReference type="InterPro" id="IPR042095">
    <property type="entry name" value="SUMF_sf"/>
</dbReference>
<dbReference type="AlphaFoldDB" id="A0A2P8F4R1"/>
<keyword evidence="6" id="KW-1185">Reference proteome</keyword>
<feature type="region of interest" description="Disordered" evidence="2">
    <location>
        <begin position="297"/>
        <end position="340"/>
    </location>
</feature>